<dbReference type="PANTHER" id="PTHR36833:SF1">
    <property type="entry name" value="INTEGRAL MEMBRANE TRANSPORT PROTEIN"/>
    <property type="match status" value="1"/>
</dbReference>
<evidence type="ECO:0000256" key="1">
    <source>
        <dbReference type="SAM" id="Phobius"/>
    </source>
</evidence>
<gene>
    <name evidence="2" type="ORF">C7383_104224</name>
</gene>
<dbReference type="Proteomes" id="UP000245412">
    <property type="component" value="Unassembled WGS sequence"/>
</dbReference>
<feature type="transmembrane region" description="Helical" evidence="1">
    <location>
        <begin position="185"/>
        <end position="205"/>
    </location>
</feature>
<keyword evidence="1" id="KW-0812">Transmembrane</keyword>
<dbReference type="RefSeq" id="WP_109625919.1">
    <property type="nucleotide sequence ID" value="NZ_JANKBI010000019.1"/>
</dbReference>
<sequence>MEDRSINNQTENTAGEIRYGKEKGWFFTLMRLYGTYAKLDLLWFLRDTKYCLLYMVTDVICALAAMAGVLLLSVQFGGFGGMSRNEILFMLSYGIFVDGIFNLFFTGENMGNISRVIGRGQLDHWMIQPVPVWIQMATCGFCPFSGSSKLVCGIIMTVYSLYGLPVAVTPWWVFSFLAGTAASTAVILAFVYIVSCLAFVSPAAAEEIAPTAHSPFDMLKSYPLGGLSAFWKTCFCTVAPVGLAAWLPSLSLLEKAPGMFGPLPVLTIVMAAVYMAAAGMLFKKGMNYYGKYGCPRYSGFGHR</sequence>
<keyword evidence="1" id="KW-1133">Transmembrane helix</keyword>
<protein>
    <submittedName>
        <fullName evidence="2">ABC-2 type transport system permease protein</fullName>
    </submittedName>
</protein>
<feature type="transmembrane region" description="Helical" evidence="1">
    <location>
        <begin position="52"/>
        <end position="74"/>
    </location>
</feature>
<dbReference type="Pfam" id="PF06182">
    <property type="entry name" value="ABC2_membrane_6"/>
    <property type="match status" value="1"/>
</dbReference>
<evidence type="ECO:0000313" key="2">
    <source>
        <dbReference type="EMBL" id="PWJ76778.1"/>
    </source>
</evidence>
<feature type="transmembrane region" description="Helical" evidence="1">
    <location>
        <begin position="151"/>
        <end position="173"/>
    </location>
</feature>
<dbReference type="EMBL" id="QGGY01000004">
    <property type="protein sequence ID" value="PWJ76778.1"/>
    <property type="molecule type" value="Genomic_DNA"/>
</dbReference>
<feature type="transmembrane region" description="Helical" evidence="1">
    <location>
        <begin position="86"/>
        <end position="105"/>
    </location>
</feature>
<accession>A0AB73T652</accession>
<reference evidence="2 3" key="1">
    <citation type="submission" date="2018-05" db="EMBL/GenBank/DDBJ databases">
        <authorList>
            <person name="Goeker M."/>
            <person name="Huntemann M."/>
            <person name="Clum A."/>
            <person name="Pillay M."/>
            <person name="Palaniappan K."/>
            <person name="Varghese N."/>
            <person name="Mikhailova N."/>
            <person name="Stamatis D."/>
            <person name="Reddy T."/>
            <person name="Daum C."/>
            <person name="Shapiro N."/>
            <person name="Ivanova N."/>
            <person name="Kyrpides N."/>
            <person name="Woyke T."/>
        </authorList>
    </citation>
    <scope>NUCLEOTIDE SEQUENCE [LARGE SCALE GENOMIC DNA]</scope>
    <source>
        <strain evidence="2 3">DSM 26524</strain>
    </source>
</reference>
<feature type="transmembrane region" description="Helical" evidence="1">
    <location>
        <begin position="259"/>
        <end position="282"/>
    </location>
</feature>
<comment type="caution">
    <text evidence="2">The sequence shown here is derived from an EMBL/GenBank/DDBJ whole genome shotgun (WGS) entry which is preliminary data.</text>
</comment>
<evidence type="ECO:0000313" key="3">
    <source>
        <dbReference type="Proteomes" id="UP000245412"/>
    </source>
</evidence>
<name>A0AB73T652_9FIRM</name>
<dbReference type="PANTHER" id="PTHR36833">
    <property type="entry name" value="SLR0610 PROTEIN-RELATED"/>
    <property type="match status" value="1"/>
</dbReference>
<keyword evidence="1" id="KW-0472">Membrane</keyword>
<proteinExistence type="predicted"/>
<feature type="transmembrane region" description="Helical" evidence="1">
    <location>
        <begin position="226"/>
        <end position="247"/>
    </location>
</feature>
<dbReference type="AlphaFoldDB" id="A0AB73T652"/>
<dbReference type="InterPro" id="IPR010390">
    <property type="entry name" value="ABC-2_transporter-like"/>
</dbReference>
<keyword evidence="3" id="KW-1185">Reference proteome</keyword>
<organism evidence="2 3">
    <name type="scientific">Murimonas intestini</name>
    <dbReference type="NCBI Taxonomy" id="1337051"/>
    <lineage>
        <taxon>Bacteria</taxon>
        <taxon>Bacillati</taxon>
        <taxon>Bacillota</taxon>
        <taxon>Clostridia</taxon>
        <taxon>Lachnospirales</taxon>
        <taxon>Lachnospiraceae</taxon>
        <taxon>Murimonas</taxon>
    </lineage>
</organism>